<sequence length="377" mass="40345">MGDQDKEKNMENPDVVHKVLSDPYGLVYDLLSQDKYTVYLSQGTKDGSGHHGEAGKSKSGKTRRSKKTAGQSSRGVADGAGLSELPTDPVETNTGGMLPSDPANLTGTQQDGQQHQEGDEEEVESSNANRDGDQREEVADGTANAPAALSKKDLIEAMKVMGNQVAAMTQLFTPLVNSSVGQATPVATATPIATGPAVDAVEVIEIDPPENEAVQVRRFIRGLRPELKTHCSIRTFNTVGELVERVALLESNLAEEAKLKAKPQPGSSGKTNDKKRKWDQVDGGKTSGGRPECSKCGKNHPGECWKAMGACVRCGSMDHTIQTCTRPNRFSDQSSGSGSVTCFLSCTRPNRFSDQSSGRLRDLLPMWQDGTLQVGLS</sequence>
<dbReference type="HOGENOM" id="CLU_734374_0_0_1"/>
<protein>
    <recommendedName>
        <fullName evidence="4">CCHC-type domain-containing protein</fullName>
    </recommendedName>
</protein>
<dbReference type="Proteomes" id="UP000032141">
    <property type="component" value="Unassembled WGS sequence"/>
</dbReference>
<dbReference type="EnsemblPlants" id="Bo00902s090.1">
    <property type="protein sequence ID" value="Bo00902s090.1"/>
    <property type="gene ID" value="Bo00902s090"/>
</dbReference>
<feature type="compositionally biased region" description="Basic residues" evidence="1">
    <location>
        <begin position="58"/>
        <end position="67"/>
    </location>
</feature>
<evidence type="ECO:0000313" key="3">
    <source>
        <dbReference type="Proteomes" id="UP000032141"/>
    </source>
</evidence>
<name>A0A0D2ZS47_BRAOL</name>
<evidence type="ECO:0008006" key="4">
    <source>
        <dbReference type="Google" id="ProtNLM"/>
    </source>
</evidence>
<reference evidence="2" key="2">
    <citation type="submission" date="2015-06" db="UniProtKB">
        <authorList>
            <consortium name="EnsemblPlants"/>
        </authorList>
    </citation>
    <scope>IDENTIFICATION</scope>
</reference>
<dbReference type="AlphaFoldDB" id="A0A0D2ZS47"/>
<dbReference type="Gramene" id="Bo00902s090.1">
    <property type="protein sequence ID" value="Bo00902s090.1"/>
    <property type="gene ID" value="Bo00902s090"/>
</dbReference>
<reference evidence="2" key="1">
    <citation type="journal article" date="2014" name="Genome Biol.">
        <title>Transcriptome and methylome profiling reveals relics of genome dominance in the mesopolyploid Brassica oleracea.</title>
        <authorList>
            <person name="Parkin I.A."/>
            <person name="Koh C."/>
            <person name="Tang H."/>
            <person name="Robinson S.J."/>
            <person name="Kagale S."/>
            <person name="Clarke W.E."/>
            <person name="Town C.D."/>
            <person name="Nixon J."/>
            <person name="Krishnakumar V."/>
            <person name="Bidwell S.L."/>
            <person name="Denoeud F."/>
            <person name="Belcram H."/>
            <person name="Links M.G."/>
            <person name="Just J."/>
            <person name="Clarke C."/>
            <person name="Bender T."/>
            <person name="Huebert T."/>
            <person name="Mason A.S."/>
            <person name="Pires J.C."/>
            <person name="Barker G."/>
            <person name="Moore J."/>
            <person name="Walley P.G."/>
            <person name="Manoli S."/>
            <person name="Batley J."/>
            <person name="Edwards D."/>
            <person name="Nelson M.N."/>
            <person name="Wang X."/>
            <person name="Paterson A.H."/>
            <person name="King G."/>
            <person name="Bancroft I."/>
            <person name="Chalhoub B."/>
            <person name="Sharpe A.G."/>
        </authorList>
    </citation>
    <scope>NUCLEOTIDE SEQUENCE [LARGE SCALE GENOMIC DNA]</scope>
    <source>
        <strain evidence="2">cv. TO1000</strain>
    </source>
</reference>
<evidence type="ECO:0000313" key="2">
    <source>
        <dbReference type="EnsemblPlants" id="Bo00902s090.1"/>
    </source>
</evidence>
<feature type="region of interest" description="Disordered" evidence="1">
    <location>
        <begin position="41"/>
        <end position="145"/>
    </location>
</feature>
<keyword evidence="3" id="KW-1185">Reference proteome</keyword>
<feature type="compositionally biased region" description="Basic and acidic residues" evidence="1">
    <location>
        <begin position="47"/>
        <end position="56"/>
    </location>
</feature>
<dbReference type="eggNOG" id="KOG0017">
    <property type="taxonomic scope" value="Eukaryota"/>
</dbReference>
<proteinExistence type="predicted"/>
<evidence type="ECO:0000256" key="1">
    <source>
        <dbReference type="SAM" id="MobiDB-lite"/>
    </source>
</evidence>
<feature type="region of interest" description="Disordered" evidence="1">
    <location>
        <begin position="258"/>
        <end position="293"/>
    </location>
</feature>
<organism evidence="2 3">
    <name type="scientific">Brassica oleracea var. oleracea</name>
    <dbReference type="NCBI Taxonomy" id="109376"/>
    <lineage>
        <taxon>Eukaryota</taxon>
        <taxon>Viridiplantae</taxon>
        <taxon>Streptophyta</taxon>
        <taxon>Embryophyta</taxon>
        <taxon>Tracheophyta</taxon>
        <taxon>Spermatophyta</taxon>
        <taxon>Magnoliopsida</taxon>
        <taxon>eudicotyledons</taxon>
        <taxon>Gunneridae</taxon>
        <taxon>Pentapetalae</taxon>
        <taxon>rosids</taxon>
        <taxon>malvids</taxon>
        <taxon>Brassicales</taxon>
        <taxon>Brassicaceae</taxon>
        <taxon>Brassiceae</taxon>
        <taxon>Brassica</taxon>
    </lineage>
</organism>
<accession>A0A0D2ZS47</accession>